<dbReference type="Gene3D" id="2.70.70.10">
    <property type="entry name" value="Glucose Permease (Domain IIA)"/>
    <property type="match status" value="1"/>
</dbReference>
<dbReference type="OrthoDB" id="5911921at2759"/>
<evidence type="ECO:0000313" key="8">
    <source>
        <dbReference type="Ensembl" id="ENSCAFP00030011072.1"/>
    </source>
</evidence>
<keyword evidence="2" id="KW-0732">Signal</keyword>
<reference evidence="8" key="3">
    <citation type="submission" date="2025-05" db="UniProtKB">
        <authorList>
            <consortium name="Ensembl"/>
        </authorList>
    </citation>
    <scope>IDENTIFICATION</scope>
</reference>
<feature type="domain" description="M23ase beta-sheet core" evidence="7">
    <location>
        <begin position="99"/>
        <end position="187"/>
    </location>
</feature>
<dbReference type="InterPro" id="IPR016047">
    <property type="entry name" value="M23ase_b-sheet_dom"/>
</dbReference>
<dbReference type="FunFam" id="2.70.70.10:FF:000011">
    <property type="entry name" value="Leukocyte cell-derived chemotaxin-2"/>
    <property type="match status" value="1"/>
</dbReference>
<dbReference type="Pfam" id="PF01551">
    <property type="entry name" value="Peptidase_M23"/>
    <property type="match status" value="1"/>
</dbReference>
<dbReference type="Proteomes" id="UP000694542">
    <property type="component" value="Chromosome 11"/>
</dbReference>
<organism evidence="8 10">
    <name type="scientific">Canis lupus familiaris</name>
    <name type="common">Dog</name>
    <name type="synonym">Canis familiaris</name>
    <dbReference type="NCBI Taxonomy" id="9615"/>
    <lineage>
        <taxon>Eukaryota</taxon>
        <taxon>Metazoa</taxon>
        <taxon>Chordata</taxon>
        <taxon>Craniata</taxon>
        <taxon>Vertebrata</taxon>
        <taxon>Euteleostomi</taxon>
        <taxon>Mammalia</taxon>
        <taxon>Eutheria</taxon>
        <taxon>Laurasiatheria</taxon>
        <taxon>Carnivora</taxon>
        <taxon>Caniformia</taxon>
        <taxon>Canidae</taxon>
        <taxon>Canis</taxon>
    </lineage>
</organism>
<evidence type="ECO:0000313" key="10">
    <source>
        <dbReference type="Proteomes" id="UP000694429"/>
    </source>
</evidence>
<evidence type="ECO:0000256" key="3">
    <source>
        <dbReference type="ARBA" id="ARBA00022833"/>
    </source>
</evidence>
<dbReference type="Ensembl" id="ENSCAFT00030012656.1">
    <property type="protein sequence ID" value="ENSCAFP00030011072.1"/>
    <property type="gene ID" value="ENSCAFG00030006873.1"/>
</dbReference>
<dbReference type="PANTHER" id="PTHR11329:SF0">
    <property type="entry name" value="LEUKOCYTE CELL-DERIVED CHEMOTAXIN-2"/>
    <property type="match status" value="1"/>
</dbReference>
<evidence type="ECO:0000313" key="9">
    <source>
        <dbReference type="Ensembl" id="ENSCAFP00040016487.1"/>
    </source>
</evidence>
<evidence type="ECO:0000256" key="1">
    <source>
        <dbReference type="ARBA" id="ARBA00022723"/>
    </source>
</evidence>
<dbReference type="PANTHER" id="PTHR11329">
    <property type="entry name" value="LEUKOCYTE CELL-DERIVED CHEMOTAXIN 2"/>
    <property type="match status" value="1"/>
</dbReference>
<proteinExistence type="inferred from homology"/>
<protein>
    <recommendedName>
        <fullName evidence="6">Leukocyte cell-derived chemotaxin-2</fullName>
    </recommendedName>
</protein>
<reference evidence="8" key="2">
    <citation type="submission" date="2019-03" db="EMBL/GenBank/DDBJ databases">
        <authorList>
            <person name="Warren W.C."/>
            <person name="Johnson G.S."/>
        </authorList>
    </citation>
    <scope>NUCLEOTIDE SEQUENCE [LARGE SCALE GENOMIC DNA]</scope>
    <source>
        <strain evidence="8">Basenji</strain>
    </source>
</reference>
<reference evidence="9" key="1">
    <citation type="submission" date="2018-10" db="EMBL/GenBank/DDBJ databases">
        <title>De novo assembly of a Great Dane genome.</title>
        <authorList>
            <person name="Kidd J.M."/>
            <person name="Pendleton A.L."/>
            <person name="Shen F."/>
            <person name="Emery S."/>
        </authorList>
    </citation>
    <scope>NUCLEOTIDE SEQUENCE [LARGE SCALE GENOMIC DNA]</scope>
    <source>
        <strain evidence="9">Great Dane</strain>
    </source>
</reference>
<comment type="similarity">
    <text evidence="5">Belongs to the LECT2/MIM-1 family.</text>
</comment>
<keyword evidence="1" id="KW-0479">Metal-binding</keyword>
<gene>
    <name evidence="8" type="primary">LECT2</name>
</gene>
<evidence type="ECO:0000256" key="5">
    <source>
        <dbReference type="ARBA" id="ARBA00024361"/>
    </source>
</evidence>
<accession>A0A8C0MJ34</accession>
<dbReference type="InterPro" id="IPR011055">
    <property type="entry name" value="Dup_hybrid_motif"/>
</dbReference>
<dbReference type="Proteomes" id="UP000694429">
    <property type="component" value="Chromosome 11"/>
</dbReference>
<dbReference type="AlphaFoldDB" id="A0A8C0MJ34"/>
<dbReference type="Ensembl" id="ENSCAFT00040019006.1">
    <property type="protein sequence ID" value="ENSCAFP00040016487.1"/>
    <property type="gene ID" value="ENSCAFG00040010279.1"/>
</dbReference>
<dbReference type="InterPro" id="IPR008663">
    <property type="entry name" value="LECT2"/>
</dbReference>
<evidence type="ECO:0000256" key="2">
    <source>
        <dbReference type="ARBA" id="ARBA00022729"/>
    </source>
</evidence>
<evidence type="ECO:0000256" key="4">
    <source>
        <dbReference type="ARBA" id="ARBA00023157"/>
    </source>
</evidence>
<sequence length="198" mass="21562">MWPASSTWPACGCTTCTGTPGGPLWMVRTTSVASWPRWAASLVCRSSAWAPLSSRVGWTSCSALAGPWANICAGRSSNEIRTCDSHGCGQYTAQRNHRLHQGVDVLCSDGSTVYAPFTGMIVGQEKPYKNKNAINNGVRISGRGFCIKMFYIKPVKYKGSIKKGEKLGTLLPLQKVYPGIQSHIHIENCDLSDPTMYL</sequence>
<dbReference type="GO" id="GO:0046872">
    <property type="term" value="F:metal ion binding"/>
    <property type="evidence" value="ECO:0007669"/>
    <property type="project" value="UniProtKB-KW"/>
</dbReference>
<name>A0A8C0MJ34_CANLF</name>
<keyword evidence="4" id="KW-1015">Disulfide bond</keyword>
<keyword evidence="3" id="KW-0862">Zinc</keyword>
<evidence type="ECO:0000256" key="6">
    <source>
        <dbReference type="ARBA" id="ARBA00068041"/>
    </source>
</evidence>
<evidence type="ECO:0000259" key="7">
    <source>
        <dbReference type="Pfam" id="PF01551"/>
    </source>
</evidence>